<reference evidence="2 3" key="1">
    <citation type="submission" date="2020-08" db="EMBL/GenBank/DDBJ databases">
        <title>Sequencing the genomes of 1000 actinobacteria strains.</title>
        <authorList>
            <person name="Klenk H.-P."/>
        </authorList>
    </citation>
    <scope>NUCLEOTIDE SEQUENCE [LARGE SCALE GENOMIC DNA]</scope>
    <source>
        <strain evidence="2 3">DSM 45790</strain>
    </source>
</reference>
<dbReference type="AlphaFoldDB" id="A0A7W9DQ94"/>
<evidence type="ECO:0000313" key="2">
    <source>
        <dbReference type="EMBL" id="MBB5627173.1"/>
    </source>
</evidence>
<accession>A0A7W9DQ94</accession>
<keyword evidence="3" id="KW-1185">Reference proteome</keyword>
<name>A0A7W9DQ94_9ACTN</name>
<keyword evidence="1" id="KW-0812">Transmembrane</keyword>
<keyword evidence="1" id="KW-1133">Transmembrane helix</keyword>
<sequence>MGSALVGAVLGAAVQEVLTTELRLAAAIAVVLCVTVIGLFAALLATLESRRQADIEVSESNQALLWTVRKEAVELGDRFQQASIAIAAEVRDLSKRFGLHVEQLLLEEVNAMDSLDDDKTAQLMLSAQQELFVLDLISEEGHWPDGAMQADHSKDFFETLVQKVRGAPPSFTYKRIVQVSDPLRSLRNAKTTGFIRHCHAMLDLRKRKGHRVTLRVARRRFPFKFMLMDRTKLVIQLQEYSDVDESLRIWGEILISDPSSELIKIFLNIWAELDDDQHTRTVRIGELPPLAQDDPA</sequence>
<gene>
    <name evidence="2" type="ORF">BJ981_002872</name>
</gene>
<protein>
    <submittedName>
        <fullName evidence="2">Uncharacterized protein</fullName>
    </submittedName>
</protein>
<proteinExistence type="predicted"/>
<dbReference type="EMBL" id="JACHBR010000001">
    <property type="protein sequence ID" value="MBB5627173.1"/>
    <property type="molecule type" value="Genomic_DNA"/>
</dbReference>
<evidence type="ECO:0000313" key="3">
    <source>
        <dbReference type="Proteomes" id="UP000588112"/>
    </source>
</evidence>
<keyword evidence="1" id="KW-0472">Membrane</keyword>
<comment type="caution">
    <text evidence="2">The sequence shown here is derived from an EMBL/GenBank/DDBJ whole genome shotgun (WGS) entry which is preliminary data.</text>
</comment>
<organism evidence="2 3">
    <name type="scientific">Sphaerisporangium krabiense</name>
    <dbReference type="NCBI Taxonomy" id="763782"/>
    <lineage>
        <taxon>Bacteria</taxon>
        <taxon>Bacillati</taxon>
        <taxon>Actinomycetota</taxon>
        <taxon>Actinomycetes</taxon>
        <taxon>Streptosporangiales</taxon>
        <taxon>Streptosporangiaceae</taxon>
        <taxon>Sphaerisporangium</taxon>
    </lineage>
</organism>
<dbReference type="RefSeq" id="WP_184611638.1">
    <property type="nucleotide sequence ID" value="NZ_BOOS01000049.1"/>
</dbReference>
<dbReference type="Proteomes" id="UP000588112">
    <property type="component" value="Unassembled WGS sequence"/>
</dbReference>
<evidence type="ECO:0000256" key="1">
    <source>
        <dbReference type="SAM" id="Phobius"/>
    </source>
</evidence>
<feature type="transmembrane region" description="Helical" evidence="1">
    <location>
        <begin position="25"/>
        <end position="47"/>
    </location>
</feature>